<reference evidence="2 3" key="1">
    <citation type="submission" date="2024-08" db="EMBL/GenBank/DDBJ databases">
        <authorList>
            <person name="Cucini C."/>
            <person name="Frati F."/>
        </authorList>
    </citation>
    <scope>NUCLEOTIDE SEQUENCE [LARGE SCALE GENOMIC DNA]</scope>
</reference>
<comment type="caution">
    <text evidence="2">The sequence shown here is derived from an EMBL/GenBank/DDBJ whole genome shotgun (WGS) entry which is preliminary data.</text>
</comment>
<dbReference type="EMBL" id="CAXLJM020000051">
    <property type="protein sequence ID" value="CAL8115890.1"/>
    <property type="molecule type" value="Genomic_DNA"/>
</dbReference>
<name>A0ABP1R2F3_9HEXA</name>
<evidence type="ECO:0000313" key="3">
    <source>
        <dbReference type="Proteomes" id="UP001642540"/>
    </source>
</evidence>
<keyword evidence="1" id="KW-0812">Transmembrane</keyword>
<evidence type="ECO:0000313" key="2">
    <source>
        <dbReference type="EMBL" id="CAL8115890.1"/>
    </source>
</evidence>
<keyword evidence="1" id="KW-1133">Transmembrane helix</keyword>
<organism evidence="2 3">
    <name type="scientific">Orchesella dallaii</name>
    <dbReference type="NCBI Taxonomy" id="48710"/>
    <lineage>
        <taxon>Eukaryota</taxon>
        <taxon>Metazoa</taxon>
        <taxon>Ecdysozoa</taxon>
        <taxon>Arthropoda</taxon>
        <taxon>Hexapoda</taxon>
        <taxon>Collembola</taxon>
        <taxon>Entomobryomorpha</taxon>
        <taxon>Entomobryoidea</taxon>
        <taxon>Orchesellidae</taxon>
        <taxon>Orchesellinae</taxon>
        <taxon>Orchesella</taxon>
    </lineage>
</organism>
<sequence length="72" mass="8041">MTLSLINGAQEKNLIPLFMSMFIPNYIQNLAVGITNLLAAPDRREKRSADESWSDYFYRANCAGLKGKNTTG</sequence>
<protein>
    <submittedName>
        <fullName evidence="2">Uncharacterized protein</fullName>
    </submittedName>
</protein>
<keyword evidence="3" id="KW-1185">Reference proteome</keyword>
<evidence type="ECO:0000256" key="1">
    <source>
        <dbReference type="SAM" id="Phobius"/>
    </source>
</evidence>
<feature type="transmembrane region" description="Helical" evidence="1">
    <location>
        <begin position="14"/>
        <end position="39"/>
    </location>
</feature>
<dbReference type="Proteomes" id="UP001642540">
    <property type="component" value="Unassembled WGS sequence"/>
</dbReference>
<gene>
    <name evidence="2" type="ORF">ODALV1_LOCUS17057</name>
</gene>
<proteinExistence type="predicted"/>
<accession>A0ABP1R2F3</accession>
<keyword evidence="1" id="KW-0472">Membrane</keyword>